<comment type="caution">
    <text evidence="5">Lacks conserved residue(s) required for the propagation of feature annotation.</text>
</comment>
<dbReference type="CDD" id="cd00054">
    <property type="entry name" value="EGF_CA"/>
    <property type="match status" value="1"/>
</dbReference>
<dbReference type="InterPro" id="IPR000742">
    <property type="entry name" value="EGF"/>
</dbReference>
<dbReference type="OrthoDB" id="5974449at2759"/>
<dbReference type="InterPro" id="IPR001881">
    <property type="entry name" value="EGF-like_Ca-bd_dom"/>
</dbReference>
<comment type="caution">
    <text evidence="8">The sequence shown here is derived from an EMBL/GenBank/DDBJ whole genome shotgun (WGS) entry which is preliminary data.</text>
</comment>
<feature type="signal peptide" evidence="6">
    <location>
        <begin position="1"/>
        <end position="21"/>
    </location>
</feature>
<feature type="chain" id="PRO_5012315517" evidence="6">
    <location>
        <begin position="22"/>
        <end position="287"/>
    </location>
</feature>
<dbReference type="InterPro" id="IPR000152">
    <property type="entry name" value="EGF-type_Asp/Asn_hydroxyl_site"/>
</dbReference>
<keyword evidence="9" id="KW-1185">Reference proteome</keyword>
<dbReference type="AlphaFoldDB" id="A0A2B4SN89"/>
<evidence type="ECO:0000259" key="7">
    <source>
        <dbReference type="PROSITE" id="PS50026"/>
    </source>
</evidence>
<feature type="domain" description="EGF-like" evidence="7">
    <location>
        <begin position="31"/>
        <end position="71"/>
    </location>
</feature>
<sequence>MLCFLETSLTMILLSCRVVSCRDVWCHVISYVDECSQGQHNCHVSATCQNTIGSFTCICPPDKVSDGTTCHGFPFHWTFNGPDQLLTLKGAARFTEQDGRTVLFLDGTAGTFAETPALPFRQTDFTIAAWIKRPPSPSSRQMIYGDWSSPHQFRFDIMTDNRLCVDVRRDSSVEPGLVNFCTPFSKTVPADVWSHIAFTWSRVQRTGSLYINGVSLRNKTANISVETSLDLKNSGHTVYDVGLKRDSGNTIVAFLSDLMVFNRVLSINEIVNELFSSHPLHSFTYSI</sequence>
<evidence type="ECO:0000256" key="4">
    <source>
        <dbReference type="ARBA" id="ARBA00023157"/>
    </source>
</evidence>
<gene>
    <name evidence="8" type="primary">Scube1</name>
    <name evidence="8" type="ORF">AWC38_SpisGene4815</name>
</gene>
<evidence type="ECO:0000256" key="2">
    <source>
        <dbReference type="ARBA" id="ARBA00022729"/>
    </source>
</evidence>
<proteinExistence type="predicted"/>
<evidence type="ECO:0000256" key="1">
    <source>
        <dbReference type="ARBA" id="ARBA00022536"/>
    </source>
</evidence>
<keyword evidence="3" id="KW-0677">Repeat</keyword>
<evidence type="ECO:0000313" key="9">
    <source>
        <dbReference type="Proteomes" id="UP000225706"/>
    </source>
</evidence>
<evidence type="ECO:0000313" key="8">
    <source>
        <dbReference type="EMBL" id="PFX30340.1"/>
    </source>
</evidence>
<dbReference type="PROSITE" id="PS00010">
    <property type="entry name" value="ASX_HYDROXYL"/>
    <property type="match status" value="1"/>
</dbReference>
<evidence type="ECO:0000256" key="6">
    <source>
        <dbReference type="SAM" id="SignalP"/>
    </source>
</evidence>
<evidence type="ECO:0000256" key="3">
    <source>
        <dbReference type="ARBA" id="ARBA00022737"/>
    </source>
</evidence>
<dbReference type="SUPFAM" id="SSF49899">
    <property type="entry name" value="Concanavalin A-like lectins/glucanases"/>
    <property type="match status" value="1"/>
</dbReference>
<dbReference type="Pfam" id="PF07645">
    <property type="entry name" value="EGF_CA"/>
    <property type="match status" value="1"/>
</dbReference>
<reference evidence="9" key="1">
    <citation type="journal article" date="2017" name="bioRxiv">
        <title>Comparative analysis of the genomes of Stylophora pistillata and Acropora digitifera provides evidence for extensive differences between species of corals.</title>
        <authorList>
            <person name="Voolstra C.R."/>
            <person name="Li Y."/>
            <person name="Liew Y.J."/>
            <person name="Baumgarten S."/>
            <person name="Zoccola D."/>
            <person name="Flot J.-F."/>
            <person name="Tambutte S."/>
            <person name="Allemand D."/>
            <person name="Aranda M."/>
        </authorList>
    </citation>
    <scope>NUCLEOTIDE SEQUENCE [LARGE SCALE GENOMIC DNA]</scope>
</reference>
<protein>
    <submittedName>
        <fullName evidence="8">Signal peptide, CUB and EGF-like domain-containing protein 1</fullName>
    </submittedName>
</protein>
<dbReference type="Pfam" id="PF13385">
    <property type="entry name" value="Laminin_G_3"/>
    <property type="match status" value="1"/>
</dbReference>
<dbReference type="Gene3D" id="2.60.120.200">
    <property type="match status" value="1"/>
</dbReference>
<dbReference type="EMBL" id="LSMT01000051">
    <property type="protein sequence ID" value="PFX30340.1"/>
    <property type="molecule type" value="Genomic_DNA"/>
</dbReference>
<dbReference type="Gene3D" id="2.10.25.10">
    <property type="entry name" value="Laminin"/>
    <property type="match status" value="1"/>
</dbReference>
<dbReference type="SMART" id="SM00179">
    <property type="entry name" value="EGF_CA"/>
    <property type="match status" value="1"/>
</dbReference>
<dbReference type="PROSITE" id="PS50026">
    <property type="entry name" value="EGF_3"/>
    <property type="match status" value="1"/>
</dbReference>
<keyword evidence="4" id="KW-1015">Disulfide bond</keyword>
<accession>A0A2B4SN89</accession>
<dbReference type="FunFam" id="2.10.25.10:FF:000038">
    <property type="entry name" value="Fibrillin 2"/>
    <property type="match status" value="1"/>
</dbReference>
<dbReference type="SUPFAM" id="SSF57196">
    <property type="entry name" value="EGF/Laminin"/>
    <property type="match status" value="1"/>
</dbReference>
<dbReference type="InterPro" id="IPR013320">
    <property type="entry name" value="ConA-like_dom_sf"/>
</dbReference>
<dbReference type="STRING" id="50429.A0A2B4SN89"/>
<organism evidence="8 9">
    <name type="scientific">Stylophora pistillata</name>
    <name type="common">Smooth cauliflower coral</name>
    <dbReference type="NCBI Taxonomy" id="50429"/>
    <lineage>
        <taxon>Eukaryota</taxon>
        <taxon>Metazoa</taxon>
        <taxon>Cnidaria</taxon>
        <taxon>Anthozoa</taxon>
        <taxon>Hexacorallia</taxon>
        <taxon>Scleractinia</taxon>
        <taxon>Astrocoeniina</taxon>
        <taxon>Pocilloporidae</taxon>
        <taxon>Stylophora</taxon>
    </lineage>
</organism>
<name>A0A2B4SN89_STYPI</name>
<evidence type="ECO:0000256" key="5">
    <source>
        <dbReference type="PROSITE-ProRule" id="PRU00076"/>
    </source>
</evidence>
<dbReference type="GO" id="GO:0005509">
    <property type="term" value="F:calcium ion binding"/>
    <property type="evidence" value="ECO:0007669"/>
    <property type="project" value="InterPro"/>
</dbReference>
<dbReference type="Proteomes" id="UP000225706">
    <property type="component" value="Unassembled WGS sequence"/>
</dbReference>
<keyword evidence="2 6" id="KW-0732">Signal</keyword>
<dbReference type="InterPro" id="IPR049883">
    <property type="entry name" value="NOTCH1_EGF-like"/>
</dbReference>
<keyword evidence="1 5" id="KW-0245">EGF-like domain</keyword>